<keyword evidence="3 4" id="KW-0411">Iron-sulfur</keyword>
<evidence type="ECO:0000313" key="6">
    <source>
        <dbReference type="EMBL" id="GHB11590.1"/>
    </source>
</evidence>
<dbReference type="GO" id="GO:0009055">
    <property type="term" value="F:electron transfer activity"/>
    <property type="evidence" value="ECO:0007669"/>
    <property type="project" value="UniProtKB-UniRule"/>
</dbReference>
<dbReference type="Proteomes" id="UP000644020">
    <property type="component" value="Unassembled WGS sequence"/>
</dbReference>
<sequence length="71" mass="7353">MSWTVRVDPGLCMGSGMCAAIAPEALALDGEHARPLSETTAPDDRILEAAEICPAQALTVHAGTEVIAPRP</sequence>
<reference evidence="6" key="2">
    <citation type="submission" date="2020-09" db="EMBL/GenBank/DDBJ databases">
        <authorList>
            <person name="Sun Q."/>
            <person name="Ohkuma M."/>
        </authorList>
    </citation>
    <scope>NUCLEOTIDE SEQUENCE</scope>
    <source>
        <strain evidence="6">JCM 4518</strain>
    </source>
</reference>
<gene>
    <name evidence="6" type="ORF">GCM10010305_62990</name>
</gene>
<dbReference type="RefSeq" id="WP_189983696.1">
    <property type="nucleotide sequence ID" value="NZ_BMUL01000030.1"/>
</dbReference>
<dbReference type="PROSITE" id="PS51379">
    <property type="entry name" value="4FE4S_FER_2"/>
    <property type="match status" value="1"/>
</dbReference>
<keyword evidence="2 4" id="KW-0408">Iron</keyword>
<accession>A0A918T9Q4</accession>
<dbReference type="PRINTS" id="PR00352">
    <property type="entry name" value="3FE4SFRDOXIN"/>
</dbReference>
<dbReference type="AlphaFoldDB" id="A0A918T9Q4"/>
<keyword evidence="4" id="KW-0249">Electron transport</keyword>
<evidence type="ECO:0000313" key="7">
    <source>
        <dbReference type="Proteomes" id="UP000644020"/>
    </source>
</evidence>
<evidence type="ECO:0000256" key="1">
    <source>
        <dbReference type="ARBA" id="ARBA00022723"/>
    </source>
</evidence>
<dbReference type="GO" id="GO:0005506">
    <property type="term" value="F:iron ion binding"/>
    <property type="evidence" value="ECO:0007669"/>
    <property type="project" value="UniProtKB-UniRule"/>
</dbReference>
<dbReference type="GO" id="GO:0051536">
    <property type="term" value="F:iron-sulfur cluster binding"/>
    <property type="evidence" value="ECO:0007669"/>
    <property type="project" value="UniProtKB-KW"/>
</dbReference>
<feature type="domain" description="4Fe-4S ferredoxin-type" evidence="5">
    <location>
        <begin position="3"/>
        <end position="31"/>
    </location>
</feature>
<dbReference type="Pfam" id="PF13370">
    <property type="entry name" value="Fer4_13"/>
    <property type="match status" value="1"/>
</dbReference>
<evidence type="ECO:0000256" key="2">
    <source>
        <dbReference type="ARBA" id="ARBA00023004"/>
    </source>
</evidence>
<comment type="caution">
    <text evidence="6">The sequence shown here is derived from an EMBL/GenBank/DDBJ whole genome shotgun (WGS) entry which is preliminary data.</text>
</comment>
<keyword evidence="1 4" id="KW-0479">Metal-binding</keyword>
<keyword evidence="7" id="KW-1185">Reference proteome</keyword>
<proteinExistence type="predicted"/>
<dbReference type="InterPro" id="IPR017896">
    <property type="entry name" value="4Fe4S_Fe-S-bd"/>
</dbReference>
<evidence type="ECO:0000256" key="4">
    <source>
        <dbReference type="RuleBase" id="RU368020"/>
    </source>
</evidence>
<organism evidence="6 7">
    <name type="scientific">Streptomyces termitum</name>
    <dbReference type="NCBI Taxonomy" id="67368"/>
    <lineage>
        <taxon>Bacteria</taxon>
        <taxon>Bacillati</taxon>
        <taxon>Actinomycetota</taxon>
        <taxon>Actinomycetes</taxon>
        <taxon>Kitasatosporales</taxon>
        <taxon>Streptomycetaceae</taxon>
        <taxon>Streptomyces</taxon>
    </lineage>
</organism>
<comment type="function">
    <text evidence="4">Ferredoxins are iron-sulfur proteins that transfer electrons in a wide variety of metabolic reactions.</text>
</comment>
<dbReference type="SUPFAM" id="SSF54862">
    <property type="entry name" value="4Fe-4S ferredoxins"/>
    <property type="match status" value="1"/>
</dbReference>
<dbReference type="InterPro" id="IPR001080">
    <property type="entry name" value="3Fe4S_ferredoxin"/>
</dbReference>
<dbReference type="Gene3D" id="3.30.70.20">
    <property type="match status" value="1"/>
</dbReference>
<keyword evidence="4" id="KW-0813">Transport</keyword>
<evidence type="ECO:0000259" key="5">
    <source>
        <dbReference type="PROSITE" id="PS51379"/>
    </source>
</evidence>
<name>A0A918T9Q4_9ACTN</name>
<reference evidence="6" key="1">
    <citation type="journal article" date="2014" name="Int. J. Syst. Evol. Microbiol.">
        <title>Complete genome sequence of Corynebacterium casei LMG S-19264T (=DSM 44701T), isolated from a smear-ripened cheese.</title>
        <authorList>
            <consortium name="US DOE Joint Genome Institute (JGI-PGF)"/>
            <person name="Walter F."/>
            <person name="Albersmeier A."/>
            <person name="Kalinowski J."/>
            <person name="Ruckert C."/>
        </authorList>
    </citation>
    <scope>NUCLEOTIDE SEQUENCE</scope>
    <source>
        <strain evidence="6">JCM 4518</strain>
    </source>
</reference>
<protein>
    <recommendedName>
        <fullName evidence="4">Ferredoxin</fullName>
    </recommendedName>
</protein>
<dbReference type="EMBL" id="BMUL01000030">
    <property type="protein sequence ID" value="GHB11590.1"/>
    <property type="molecule type" value="Genomic_DNA"/>
</dbReference>
<evidence type="ECO:0000256" key="3">
    <source>
        <dbReference type="ARBA" id="ARBA00023014"/>
    </source>
</evidence>